<evidence type="ECO:0000256" key="9">
    <source>
        <dbReference type="PROSITE-ProRule" id="PRU01263"/>
    </source>
</evidence>
<keyword evidence="5 9" id="KW-0862">Zinc</keyword>
<protein>
    <recommendedName>
        <fullName evidence="14">C2h2-type zn-finger protein</fullName>
    </recommendedName>
</protein>
<keyword evidence="3" id="KW-0677">Repeat</keyword>
<dbReference type="PANTHER" id="PTHR24404:SF110">
    <property type="entry name" value="C2H2-TYPE DOMAIN-CONTAINING PROTEIN"/>
    <property type="match status" value="1"/>
</dbReference>
<dbReference type="PROSITE" id="PS50157">
    <property type="entry name" value="ZINC_FINGER_C2H2_2"/>
    <property type="match status" value="3"/>
</dbReference>
<dbReference type="Proteomes" id="UP000069940">
    <property type="component" value="Unassembled WGS sequence"/>
</dbReference>
<proteinExistence type="predicted"/>
<evidence type="ECO:0000256" key="7">
    <source>
        <dbReference type="ARBA" id="ARBA00023242"/>
    </source>
</evidence>
<dbReference type="Gene3D" id="3.40.1800.20">
    <property type="match status" value="1"/>
</dbReference>
<reference evidence="12" key="2">
    <citation type="submission" date="2025-05" db="UniProtKB">
        <authorList>
            <consortium name="EnsemblMetazoa"/>
        </authorList>
    </citation>
    <scope>IDENTIFICATION</scope>
    <source>
        <strain evidence="12">Foshan</strain>
    </source>
</reference>
<evidence type="ECO:0000256" key="8">
    <source>
        <dbReference type="PROSITE-ProRule" id="PRU00042"/>
    </source>
</evidence>
<keyword evidence="2 9" id="KW-0479">Metal-binding</keyword>
<dbReference type="SUPFAM" id="SSF57667">
    <property type="entry name" value="beta-beta-alpha zinc fingers"/>
    <property type="match status" value="1"/>
</dbReference>
<dbReference type="InterPro" id="IPR012934">
    <property type="entry name" value="Znf_AD"/>
</dbReference>
<feature type="binding site" evidence="9">
    <location>
        <position position="53"/>
    </location>
    <ligand>
        <name>Zn(2+)</name>
        <dbReference type="ChEBI" id="CHEBI:29105"/>
    </ligand>
</feature>
<feature type="domain" description="C2H2-type" evidence="10">
    <location>
        <begin position="233"/>
        <end position="262"/>
    </location>
</feature>
<evidence type="ECO:0000256" key="6">
    <source>
        <dbReference type="ARBA" id="ARBA00023125"/>
    </source>
</evidence>
<keyword evidence="4 8" id="KW-0863">Zinc-finger</keyword>
<keyword evidence="7" id="KW-0539">Nucleus</keyword>
<name>A0ABM1YZU8_AEDAL</name>
<dbReference type="RefSeq" id="XP_029726984.1">
    <property type="nucleotide sequence ID" value="XM_029871124.2"/>
</dbReference>
<dbReference type="EnsemblMetazoa" id="AALFPA23_013664.R19788">
    <property type="protein sequence ID" value="AALFPA23_013664.P19788"/>
    <property type="gene ID" value="AALFPA23_013664"/>
</dbReference>
<accession>A0ABM1YZU8</accession>
<feature type="binding site" evidence="9">
    <location>
        <position position="50"/>
    </location>
    <ligand>
        <name>Zn(2+)</name>
        <dbReference type="ChEBI" id="CHEBI:29105"/>
    </ligand>
</feature>
<dbReference type="SMART" id="SM00355">
    <property type="entry name" value="ZnF_C2H2"/>
    <property type="match status" value="3"/>
</dbReference>
<dbReference type="PROSITE" id="PS51915">
    <property type="entry name" value="ZAD"/>
    <property type="match status" value="1"/>
</dbReference>
<evidence type="ECO:0000256" key="3">
    <source>
        <dbReference type="ARBA" id="ARBA00022737"/>
    </source>
</evidence>
<reference evidence="13" key="1">
    <citation type="journal article" date="2015" name="Proc. Natl. Acad. Sci. U.S.A.">
        <title>Genome sequence of the Asian Tiger mosquito, Aedes albopictus, reveals insights into its biology, genetics, and evolution.</title>
        <authorList>
            <person name="Chen X.G."/>
            <person name="Jiang X."/>
            <person name="Gu J."/>
            <person name="Xu M."/>
            <person name="Wu Y."/>
            <person name="Deng Y."/>
            <person name="Zhang C."/>
            <person name="Bonizzoni M."/>
            <person name="Dermauw W."/>
            <person name="Vontas J."/>
            <person name="Armbruster P."/>
            <person name="Huang X."/>
            <person name="Yang Y."/>
            <person name="Zhang H."/>
            <person name="He W."/>
            <person name="Peng H."/>
            <person name="Liu Y."/>
            <person name="Wu K."/>
            <person name="Chen J."/>
            <person name="Lirakis M."/>
            <person name="Topalis P."/>
            <person name="Van Leeuwen T."/>
            <person name="Hall A.B."/>
            <person name="Jiang X."/>
            <person name="Thorpe C."/>
            <person name="Mueller R.L."/>
            <person name="Sun C."/>
            <person name="Waterhouse R.M."/>
            <person name="Yan G."/>
            <person name="Tu Z.J."/>
            <person name="Fang X."/>
            <person name="James A.A."/>
        </authorList>
    </citation>
    <scope>NUCLEOTIDE SEQUENCE [LARGE SCALE GENOMIC DNA]</scope>
    <source>
        <strain evidence="13">Foshan</strain>
    </source>
</reference>
<keyword evidence="13" id="KW-1185">Reference proteome</keyword>
<organism evidence="12 13">
    <name type="scientific">Aedes albopictus</name>
    <name type="common">Asian tiger mosquito</name>
    <name type="synonym">Stegomyia albopicta</name>
    <dbReference type="NCBI Taxonomy" id="7160"/>
    <lineage>
        <taxon>Eukaryota</taxon>
        <taxon>Metazoa</taxon>
        <taxon>Ecdysozoa</taxon>
        <taxon>Arthropoda</taxon>
        <taxon>Hexapoda</taxon>
        <taxon>Insecta</taxon>
        <taxon>Pterygota</taxon>
        <taxon>Neoptera</taxon>
        <taxon>Endopterygota</taxon>
        <taxon>Diptera</taxon>
        <taxon>Nematocera</taxon>
        <taxon>Culicoidea</taxon>
        <taxon>Culicidae</taxon>
        <taxon>Culicinae</taxon>
        <taxon>Aedini</taxon>
        <taxon>Aedes</taxon>
        <taxon>Stegomyia</taxon>
    </lineage>
</organism>
<comment type="subcellular location">
    <subcellularLocation>
        <location evidence="1">Nucleus</location>
    </subcellularLocation>
</comment>
<dbReference type="InterPro" id="IPR050589">
    <property type="entry name" value="Ikaros_C2H2-ZF"/>
</dbReference>
<dbReference type="EnsemblMetazoa" id="AALFPA23_013664.R19789">
    <property type="protein sequence ID" value="AALFPA23_013664.P19789"/>
    <property type="gene ID" value="AALFPA23_013664"/>
</dbReference>
<feature type="binding site" evidence="9">
    <location>
        <position position="9"/>
    </location>
    <ligand>
        <name>Zn(2+)</name>
        <dbReference type="ChEBI" id="CHEBI:29105"/>
    </ligand>
</feature>
<dbReference type="Pfam" id="PF00096">
    <property type="entry name" value="zf-C2H2"/>
    <property type="match status" value="3"/>
</dbReference>
<dbReference type="SMART" id="SM00868">
    <property type="entry name" value="zf-AD"/>
    <property type="match status" value="1"/>
</dbReference>
<dbReference type="GeneID" id="109421199"/>
<keyword evidence="6" id="KW-0238">DNA-binding</keyword>
<evidence type="ECO:0000256" key="2">
    <source>
        <dbReference type="ARBA" id="ARBA00022723"/>
    </source>
</evidence>
<evidence type="ECO:0000256" key="5">
    <source>
        <dbReference type="ARBA" id="ARBA00022833"/>
    </source>
</evidence>
<dbReference type="PROSITE" id="PS00028">
    <property type="entry name" value="ZINC_FINGER_C2H2_1"/>
    <property type="match status" value="3"/>
</dbReference>
<dbReference type="InterPro" id="IPR036236">
    <property type="entry name" value="Znf_C2H2_sf"/>
</dbReference>
<dbReference type="RefSeq" id="XP_029726985.1">
    <property type="nucleotide sequence ID" value="XM_029871125.2"/>
</dbReference>
<sequence>MYEEPNSLCRLCMSEETHDGMPREENCYQWISDYLSIQINPNDQISQVICAICHLKLAEFHEFRIRCLEVQEVLQALSEQSANQSTIEDVQEPIEKPSNQSLIEEVQDVLKTKSEKPWNQSPMEEVQEVHKAKYEMPETPSNQSTRAQVQKVLQAKSEKHANQRSKVSQPAVTLECDKCSKVFKTKKRLWSHMKFHKEQLCADQFQCEICHKTFGTRTKFKDHGRYHRSLEKHMCTQCGKPFDRIGRLRRHMNICTHRTENQLALLEAEYTWELSKGF</sequence>
<dbReference type="Pfam" id="PF07776">
    <property type="entry name" value="zf-AD"/>
    <property type="match status" value="1"/>
</dbReference>
<feature type="binding site" evidence="9">
    <location>
        <position position="12"/>
    </location>
    <ligand>
        <name>Zn(2+)</name>
        <dbReference type="ChEBI" id="CHEBI:29105"/>
    </ligand>
</feature>
<dbReference type="PANTHER" id="PTHR24404">
    <property type="entry name" value="ZINC FINGER PROTEIN"/>
    <property type="match status" value="1"/>
</dbReference>
<evidence type="ECO:0008006" key="14">
    <source>
        <dbReference type="Google" id="ProtNLM"/>
    </source>
</evidence>
<evidence type="ECO:0000259" key="11">
    <source>
        <dbReference type="PROSITE" id="PS51915"/>
    </source>
</evidence>
<evidence type="ECO:0000313" key="12">
    <source>
        <dbReference type="EnsemblMetazoa" id="AALFPA23_013664.P19788"/>
    </source>
</evidence>
<feature type="domain" description="ZAD" evidence="11">
    <location>
        <begin position="7"/>
        <end position="77"/>
    </location>
</feature>
<dbReference type="Gene3D" id="3.30.160.60">
    <property type="entry name" value="Classic Zinc Finger"/>
    <property type="match status" value="1"/>
</dbReference>
<dbReference type="EnsemblMetazoa" id="AALFPA23_013664.R19790">
    <property type="protein sequence ID" value="AALFPA23_013664.P19790"/>
    <property type="gene ID" value="AALFPA23_013664"/>
</dbReference>
<feature type="domain" description="C2H2-type" evidence="10">
    <location>
        <begin position="205"/>
        <end position="232"/>
    </location>
</feature>
<evidence type="ECO:0000259" key="10">
    <source>
        <dbReference type="PROSITE" id="PS50157"/>
    </source>
</evidence>
<evidence type="ECO:0000256" key="4">
    <source>
        <dbReference type="ARBA" id="ARBA00022771"/>
    </source>
</evidence>
<feature type="domain" description="C2H2-type" evidence="10">
    <location>
        <begin position="174"/>
        <end position="196"/>
    </location>
</feature>
<dbReference type="SUPFAM" id="SSF57716">
    <property type="entry name" value="Glucocorticoid receptor-like (DNA-binding domain)"/>
    <property type="match status" value="1"/>
</dbReference>
<dbReference type="RefSeq" id="XP_062705483.1">
    <property type="nucleotide sequence ID" value="XM_062849499.1"/>
</dbReference>
<dbReference type="InterPro" id="IPR013087">
    <property type="entry name" value="Znf_C2H2_type"/>
</dbReference>
<evidence type="ECO:0000256" key="1">
    <source>
        <dbReference type="ARBA" id="ARBA00004123"/>
    </source>
</evidence>
<evidence type="ECO:0000313" key="13">
    <source>
        <dbReference type="Proteomes" id="UP000069940"/>
    </source>
</evidence>